<feature type="domain" description="Condensation" evidence="1">
    <location>
        <begin position="5"/>
        <end position="151"/>
    </location>
</feature>
<sequence>FLLVDGQAVQRVSENAATDLALFDVQGEDWESIHATIVQEYRKPYDLAHDPLVRFRLFKRGPDRWIIMKAVHHIVSDAISTFTFIEELLAVYEALRRDQEHRLPPIEARYLDFLNQQNAFLAGPGAAGMLDYWRGHLPAEVPLLDLPVDKPR</sequence>
<reference evidence="2" key="1">
    <citation type="submission" date="2020-01" db="EMBL/GenBank/DDBJ databases">
        <title>Insect and environment-associated Actinomycetes.</title>
        <authorList>
            <person name="Currrie C."/>
            <person name="Chevrette M."/>
            <person name="Carlson C."/>
            <person name="Stubbendieck R."/>
            <person name="Wendt-Pienkowski E."/>
        </authorList>
    </citation>
    <scope>NUCLEOTIDE SEQUENCE</scope>
    <source>
        <strain evidence="2">SID7499</strain>
    </source>
</reference>
<comment type="caution">
    <text evidence="2">The sequence shown here is derived from an EMBL/GenBank/DDBJ whole genome shotgun (WGS) entry which is preliminary data.</text>
</comment>
<proteinExistence type="predicted"/>
<evidence type="ECO:0000313" key="2">
    <source>
        <dbReference type="EMBL" id="NEE15185.1"/>
    </source>
</evidence>
<dbReference type="GO" id="GO:0003824">
    <property type="term" value="F:catalytic activity"/>
    <property type="evidence" value="ECO:0007669"/>
    <property type="project" value="InterPro"/>
</dbReference>
<dbReference type="AlphaFoldDB" id="A0A6G3XBJ5"/>
<feature type="non-terminal residue" evidence="2">
    <location>
        <position position="152"/>
    </location>
</feature>
<dbReference type="SUPFAM" id="SSF52777">
    <property type="entry name" value="CoA-dependent acyltransferases"/>
    <property type="match status" value="1"/>
</dbReference>
<dbReference type="InterPro" id="IPR023213">
    <property type="entry name" value="CAT-like_dom_sf"/>
</dbReference>
<dbReference type="Gene3D" id="3.30.559.30">
    <property type="entry name" value="Nonribosomal peptide synthetase, condensation domain"/>
    <property type="match status" value="1"/>
</dbReference>
<dbReference type="Gene3D" id="3.30.559.10">
    <property type="entry name" value="Chloramphenicol acetyltransferase-like domain"/>
    <property type="match status" value="1"/>
</dbReference>
<dbReference type="GO" id="GO:0008610">
    <property type="term" value="P:lipid biosynthetic process"/>
    <property type="evidence" value="ECO:0007669"/>
    <property type="project" value="UniProtKB-ARBA"/>
</dbReference>
<protein>
    <recommendedName>
        <fullName evidence="1">Condensation domain-containing protein</fullName>
    </recommendedName>
</protein>
<accession>A0A6G3XBJ5</accession>
<feature type="non-terminal residue" evidence="2">
    <location>
        <position position="1"/>
    </location>
</feature>
<dbReference type="InterPro" id="IPR001242">
    <property type="entry name" value="Condensation_dom"/>
</dbReference>
<dbReference type="Pfam" id="PF00668">
    <property type="entry name" value="Condensation"/>
    <property type="match status" value="1"/>
</dbReference>
<gene>
    <name evidence="2" type="ORF">G3M58_53090</name>
</gene>
<name>A0A6G3XBJ5_9ACTN</name>
<organism evidence="2">
    <name type="scientific">Streptomyces sp. SID7499</name>
    <dbReference type="NCBI Taxonomy" id="2706086"/>
    <lineage>
        <taxon>Bacteria</taxon>
        <taxon>Bacillati</taxon>
        <taxon>Actinomycetota</taxon>
        <taxon>Actinomycetes</taxon>
        <taxon>Kitasatosporales</taxon>
        <taxon>Streptomycetaceae</taxon>
        <taxon>Streptomyces</taxon>
    </lineage>
</organism>
<evidence type="ECO:0000259" key="1">
    <source>
        <dbReference type="Pfam" id="PF00668"/>
    </source>
</evidence>
<dbReference type="EMBL" id="JAAGMN010005451">
    <property type="protein sequence ID" value="NEE15185.1"/>
    <property type="molecule type" value="Genomic_DNA"/>
</dbReference>